<evidence type="ECO:0000256" key="3">
    <source>
        <dbReference type="ARBA" id="ARBA00023237"/>
    </source>
</evidence>
<feature type="compositionally biased region" description="Polar residues" evidence="4">
    <location>
        <begin position="162"/>
        <end position="174"/>
    </location>
</feature>
<evidence type="ECO:0000256" key="4">
    <source>
        <dbReference type="SAM" id="MobiDB-lite"/>
    </source>
</evidence>
<protein>
    <submittedName>
        <fullName evidence="7">Carboxypeptidase regulatory-like domain-containing protein</fullName>
    </submittedName>
</protein>
<sequence length="1073" mass="115096">MLYPSGPHAAPGKQHEPVVCRALFRALVSAAALLLTGSLHAQTATDGAIGGRLTYPGRGPIQGNISARDTETGFSQQTSSSRTGLFLLTHLPPGDYTVEVSAPGLWLLRREHVLVRSGTLTDINASAPPEESPIPDSDTEGESLPSFRGLPALSTALFVDGSVTTPPSAASPQSTDEEDTDAGATHRSPSARSIRSSAVPYTFARSAIREFHIAGEHYSALFGAAPGGILHTTTHSGGRTLHGEAFVLVRNSAFAATSPYAIATTYSSGISQSSVVKPHDARQQFGGAIGGPILRDHLFFFAATDIQRRGFPAISSPQDPNFYNLTPTQKALLANRGVHPAQIDSALSYLSSLTGLTSRRSDGDVNFLRLDYRLSPRITTALDYNRARWTQPAGALSAPVVSRARASLGNLTDKVDTASARTLLFLTPHLSQEVRVRYGHQLRFETPQTPLPQEPAIAPGGLAPEVAIAPQGLIFGTPASLGRSAYPDERRLDTAALLSWVRGRQHLQLGAEAALVRTDVASLTNQQGTFRYDSGSTNGRAGGLVDFITDYTFNVHAYPNGGCPSITASVHLFCFRTFTQSFGPQAVTFDTQEWAGYLQQDIRLLPSFTLGFGARYDYQLLPYPQQPNAALDATFGPIAATSVFPEDRNNFGPRLSLAFSRGLFTLRAGYGLFYGKVPGATIRSALLNTDLPASTTHIRITPSTETNCPQVANQGFGYPCDYLVSPAAALANATSATVFSRRFRLPMVQQGSLTLDRELPWGLDLSATYRINLDRQLASSVDLNIAPSTASATYQMQGGTGAPGVRDGETFSLPLYTARRLASVGPVTAITSAASATYHGATLEVRRTGTRLIFLTAFTFSRAIDLAPTQGANPSQNQQLDPFTNRYDRGLSTLNFPLRLTASATWNPHLASRHREARAIANGWTLTPVFLYRSGAPYTLTLFDGTHLPGGRYTLNGSGGALYLPTVGRNTLRLPNATNLDLRLTRTILIHDRFHMDLTAEAYNLLNHVNLSGIVQRAYLVGTPVAGITPLVFQSAANIAVEGLNAQPFGTPTDSGTSSSRSRALQIGLRLRF</sequence>
<comment type="subcellular location">
    <subcellularLocation>
        <location evidence="1">Cell outer membrane</location>
    </subcellularLocation>
</comment>
<feature type="chain" id="PRO_5011636462" evidence="5">
    <location>
        <begin position="42"/>
        <end position="1073"/>
    </location>
</feature>
<dbReference type="InterPro" id="IPR036942">
    <property type="entry name" value="Beta-barrel_TonB_sf"/>
</dbReference>
<keyword evidence="5" id="KW-0732">Signal</keyword>
<dbReference type="STRING" id="474950.SAMN05421771_0778"/>
<evidence type="ECO:0000256" key="2">
    <source>
        <dbReference type="ARBA" id="ARBA00023136"/>
    </source>
</evidence>
<dbReference type="Gene3D" id="2.60.40.1120">
    <property type="entry name" value="Carboxypeptidase-like, regulatory domain"/>
    <property type="match status" value="1"/>
</dbReference>
<feature type="signal peptide" evidence="5">
    <location>
        <begin position="1"/>
        <end position="41"/>
    </location>
</feature>
<evidence type="ECO:0000256" key="5">
    <source>
        <dbReference type="SAM" id="SignalP"/>
    </source>
</evidence>
<gene>
    <name evidence="7" type="ORF">SAMN05421771_0778</name>
</gene>
<feature type="region of interest" description="Disordered" evidence="4">
    <location>
        <begin position="121"/>
        <end position="146"/>
    </location>
</feature>
<dbReference type="EMBL" id="FOZL01000001">
    <property type="protein sequence ID" value="SFS03446.1"/>
    <property type="molecule type" value="Genomic_DNA"/>
</dbReference>
<evidence type="ECO:0000313" key="7">
    <source>
        <dbReference type="EMBL" id="SFS03446.1"/>
    </source>
</evidence>
<keyword evidence="3" id="KW-0998">Cell outer membrane</keyword>
<dbReference type="GO" id="GO:0009279">
    <property type="term" value="C:cell outer membrane"/>
    <property type="evidence" value="ECO:0007669"/>
    <property type="project" value="UniProtKB-SubCell"/>
</dbReference>
<dbReference type="Gene3D" id="2.40.170.20">
    <property type="entry name" value="TonB-dependent receptor, beta-barrel domain"/>
    <property type="match status" value="1"/>
</dbReference>
<dbReference type="RefSeq" id="WP_175528852.1">
    <property type="nucleotide sequence ID" value="NZ_FOZL01000001.1"/>
</dbReference>
<dbReference type="InterPro" id="IPR057601">
    <property type="entry name" value="Oar-like_b-barrel"/>
</dbReference>
<keyword evidence="7" id="KW-0645">Protease</keyword>
<evidence type="ECO:0000313" key="8">
    <source>
        <dbReference type="Proteomes" id="UP000199024"/>
    </source>
</evidence>
<feature type="domain" description="TonB-dependent transporter Oar-like beta-barrel" evidence="6">
    <location>
        <begin position="325"/>
        <end position="1014"/>
    </location>
</feature>
<dbReference type="Proteomes" id="UP000199024">
    <property type="component" value="Unassembled WGS sequence"/>
</dbReference>
<feature type="domain" description="TonB-dependent transporter Oar-like beta-barrel" evidence="6">
    <location>
        <begin position="233"/>
        <end position="308"/>
    </location>
</feature>
<evidence type="ECO:0000259" key="6">
    <source>
        <dbReference type="Pfam" id="PF25183"/>
    </source>
</evidence>
<feature type="region of interest" description="Disordered" evidence="4">
    <location>
        <begin position="161"/>
        <end position="193"/>
    </location>
</feature>
<dbReference type="AlphaFoldDB" id="A0A1I6LJ42"/>
<dbReference type="Pfam" id="PF25183">
    <property type="entry name" value="OMP_b-brl_4"/>
    <property type="match status" value="2"/>
</dbReference>
<dbReference type="GO" id="GO:0030246">
    <property type="term" value="F:carbohydrate binding"/>
    <property type="evidence" value="ECO:0007669"/>
    <property type="project" value="InterPro"/>
</dbReference>
<dbReference type="Pfam" id="PF13620">
    <property type="entry name" value="CarboxypepD_reg"/>
    <property type="match status" value="1"/>
</dbReference>
<accession>A0A1I6LJ42</accession>
<keyword evidence="7" id="KW-0378">Hydrolase</keyword>
<dbReference type="SUPFAM" id="SSF49452">
    <property type="entry name" value="Starch-binding domain-like"/>
    <property type="match status" value="1"/>
</dbReference>
<dbReference type="GO" id="GO:0004180">
    <property type="term" value="F:carboxypeptidase activity"/>
    <property type="evidence" value="ECO:0007669"/>
    <property type="project" value="UniProtKB-KW"/>
</dbReference>
<dbReference type="SUPFAM" id="SSF56935">
    <property type="entry name" value="Porins"/>
    <property type="match status" value="1"/>
</dbReference>
<name>A0A1I6LJ42_9BACT</name>
<keyword evidence="7" id="KW-0121">Carboxypeptidase</keyword>
<evidence type="ECO:0000256" key="1">
    <source>
        <dbReference type="ARBA" id="ARBA00004442"/>
    </source>
</evidence>
<dbReference type="InterPro" id="IPR013784">
    <property type="entry name" value="Carb-bd-like_fold"/>
</dbReference>
<keyword evidence="2" id="KW-0472">Membrane</keyword>
<organism evidence="7 8">
    <name type="scientific">Granulicella pectinivorans</name>
    <dbReference type="NCBI Taxonomy" id="474950"/>
    <lineage>
        <taxon>Bacteria</taxon>
        <taxon>Pseudomonadati</taxon>
        <taxon>Acidobacteriota</taxon>
        <taxon>Terriglobia</taxon>
        <taxon>Terriglobales</taxon>
        <taxon>Acidobacteriaceae</taxon>
        <taxon>Granulicella</taxon>
    </lineage>
</organism>
<proteinExistence type="predicted"/>
<reference evidence="7 8" key="1">
    <citation type="submission" date="2016-10" db="EMBL/GenBank/DDBJ databases">
        <authorList>
            <person name="de Groot N.N."/>
        </authorList>
    </citation>
    <scope>NUCLEOTIDE SEQUENCE [LARGE SCALE GENOMIC DNA]</scope>
    <source>
        <strain evidence="7 8">DSM 21001</strain>
    </source>
</reference>
<keyword evidence="8" id="KW-1185">Reference proteome</keyword>